<dbReference type="PROSITE" id="PS50048">
    <property type="entry name" value="ZN2_CY6_FUNGAL_2"/>
    <property type="match status" value="1"/>
</dbReference>
<dbReference type="PANTHER" id="PTHR37540">
    <property type="entry name" value="TRANSCRIPTION FACTOR (ACR-2), PUTATIVE-RELATED-RELATED"/>
    <property type="match status" value="1"/>
</dbReference>
<sequence>MRKTLRRSCDACARSKLRCDLLTPQCSRCSKADRPCVYANEPLTSPLTEDTIEIPAKKSPKPDVASVHSSVANLSISCHNPANQSFDPFHTYPQTRLPRARVEFLIQHFLSNIAFQYYPLDKNAASNPFVVSWFPLALADPALFHVSLQTASLDMELREQKGFATSDILMADSVSLVRLKIANPVLAIQDETMDAVITLAAIELGKGNVAITQLHIDGLVSMVRMRGGIQRVKTVSPLTARMVSWVTMIALLSPQFGTQDDNGRGDGIAPVPQWIEIANCHGDHVSSPFNRLSLEPAIGNILHHLRNIFHGPKHSGLSTADFHDLVCFVLHRLLEPTHARSPDTLPSSTSESVRHALALYLLIVHGPTYFSHVQLQYSLTQELKRDLDESLDSTVTTNASLTVWLLSVGMVASYGSQNSQYFTAEAGVATMSLGLRQWEDVLFHLKETLWLEEQQAEHTFQQAWDGVWSGTT</sequence>
<dbReference type="Gene3D" id="4.10.240.10">
    <property type="entry name" value="Zn(2)-C6 fungal-type DNA-binding domain"/>
    <property type="match status" value="1"/>
</dbReference>
<evidence type="ECO:0000313" key="3">
    <source>
        <dbReference type="EMBL" id="KAF2822606.1"/>
    </source>
</evidence>
<gene>
    <name evidence="3" type="ORF">CC86DRAFT_410202</name>
</gene>
<reference evidence="3" key="1">
    <citation type="journal article" date="2020" name="Stud. Mycol.">
        <title>101 Dothideomycetes genomes: a test case for predicting lifestyles and emergence of pathogens.</title>
        <authorList>
            <person name="Haridas S."/>
            <person name="Albert R."/>
            <person name="Binder M."/>
            <person name="Bloem J."/>
            <person name="Labutti K."/>
            <person name="Salamov A."/>
            <person name="Andreopoulos B."/>
            <person name="Baker S."/>
            <person name="Barry K."/>
            <person name="Bills G."/>
            <person name="Bluhm B."/>
            <person name="Cannon C."/>
            <person name="Castanera R."/>
            <person name="Culley D."/>
            <person name="Daum C."/>
            <person name="Ezra D."/>
            <person name="Gonzalez J."/>
            <person name="Henrissat B."/>
            <person name="Kuo A."/>
            <person name="Liang C."/>
            <person name="Lipzen A."/>
            <person name="Lutzoni F."/>
            <person name="Magnuson J."/>
            <person name="Mondo S."/>
            <person name="Nolan M."/>
            <person name="Ohm R."/>
            <person name="Pangilinan J."/>
            <person name="Park H.-J."/>
            <person name="Ramirez L."/>
            <person name="Alfaro M."/>
            <person name="Sun H."/>
            <person name="Tritt A."/>
            <person name="Yoshinaga Y."/>
            <person name="Zwiers L.-H."/>
            <person name="Turgeon B."/>
            <person name="Goodwin S."/>
            <person name="Spatafora J."/>
            <person name="Crous P."/>
            <person name="Grigoriev I."/>
        </authorList>
    </citation>
    <scope>NUCLEOTIDE SEQUENCE</scope>
    <source>
        <strain evidence="3">CBS 113818</strain>
    </source>
</reference>
<dbReference type="PANTHER" id="PTHR37540:SF5">
    <property type="entry name" value="TRANSCRIPTION FACTOR DOMAIN-CONTAINING PROTEIN"/>
    <property type="match status" value="1"/>
</dbReference>
<dbReference type="InterPro" id="IPR001138">
    <property type="entry name" value="Zn2Cys6_DnaBD"/>
</dbReference>
<feature type="domain" description="Zn(2)-C6 fungal-type" evidence="2">
    <location>
        <begin position="8"/>
        <end position="38"/>
    </location>
</feature>
<evidence type="ECO:0000313" key="4">
    <source>
        <dbReference type="Proteomes" id="UP000799424"/>
    </source>
</evidence>
<dbReference type="PROSITE" id="PS00463">
    <property type="entry name" value="ZN2_CY6_FUNGAL_1"/>
    <property type="match status" value="1"/>
</dbReference>
<dbReference type="SUPFAM" id="SSF57701">
    <property type="entry name" value="Zn2/Cys6 DNA-binding domain"/>
    <property type="match status" value="1"/>
</dbReference>
<name>A0A6A6ZP05_9PLEO</name>
<keyword evidence="1" id="KW-0539">Nucleus</keyword>
<dbReference type="SMART" id="SM00066">
    <property type="entry name" value="GAL4"/>
    <property type="match status" value="1"/>
</dbReference>
<evidence type="ECO:0000259" key="2">
    <source>
        <dbReference type="PROSITE" id="PS50048"/>
    </source>
</evidence>
<dbReference type="Pfam" id="PF11951">
    <property type="entry name" value="Fungal_trans_2"/>
    <property type="match status" value="1"/>
</dbReference>
<organism evidence="3 4">
    <name type="scientific">Ophiobolus disseminans</name>
    <dbReference type="NCBI Taxonomy" id="1469910"/>
    <lineage>
        <taxon>Eukaryota</taxon>
        <taxon>Fungi</taxon>
        <taxon>Dikarya</taxon>
        <taxon>Ascomycota</taxon>
        <taxon>Pezizomycotina</taxon>
        <taxon>Dothideomycetes</taxon>
        <taxon>Pleosporomycetidae</taxon>
        <taxon>Pleosporales</taxon>
        <taxon>Pleosporineae</taxon>
        <taxon>Phaeosphaeriaceae</taxon>
        <taxon>Ophiobolus</taxon>
    </lineage>
</organism>
<dbReference type="GO" id="GO:0000981">
    <property type="term" value="F:DNA-binding transcription factor activity, RNA polymerase II-specific"/>
    <property type="evidence" value="ECO:0007669"/>
    <property type="project" value="InterPro"/>
</dbReference>
<dbReference type="Proteomes" id="UP000799424">
    <property type="component" value="Unassembled WGS sequence"/>
</dbReference>
<dbReference type="GO" id="GO:0008270">
    <property type="term" value="F:zinc ion binding"/>
    <property type="evidence" value="ECO:0007669"/>
    <property type="project" value="InterPro"/>
</dbReference>
<dbReference type="InterPro" id="IPR021858">
    <property type="entry name" value="Fun_TF"/>
</dbReference>
<accession>A0A6A6ZP05</accession>
<proteinExistence type="predicted"/>
<keyword evidence="4" id="KW-1185">Reference proteome</keyword>
<protein>
    <recommendedName>
        <fullName evidence="2">Zn(2)-C6 fungal-type domain-containing protein</fullName>
    </recommendedName>
</protein>
<dbReference type="Pfam" id="PF00172">
    <property type="entry name" value="Zn_clus"/>
    <property type="match status" value="1"/>
</dbReference>
<dbReference type="InterPro" id="IPR036864">
    <property type="entry name" value="Zn2-C6_fun-type_DNA-bd_sf"/>
</dbReference>
<dbReference type="EMBL" id="MU006234">
    <property type="protein sequence ID" value="KAF2822606.1"/>
    <property type="molecule type" value="Genomic_DNA"/>
</dbReference>
<dbReference type="OrthoDB" id="4158087at2759"/>
<dbReference type="AlphaFoldDB" id="A0A6A6ZP05"/>
<dbReference type="CDD" id="cd00067">
    <property type="entry name" value="GAL4"/>
    <property type="match status" value="1"/>
</dbReference>
<evidence type="ECO:0000256" key="1">
    <source>
        <dbReference type="ARBA" id="ARBA00023242"/>
    </source>
</evidence>